<evidence type="ECO:0000256" key="1">
    <source>
        <dbReference type="SAM" id="Phobius"/>
    </source>
</evidence>
<gene>
    <name evidence="2" type="ORF">Aiant_05810</name>
</gene>
<feature type="transmembrane region" description="Helical" evidence="1">
    <location>
        <begin position="6"/>
        <end position="30"/>
    </location>
</feature>
<name>A0ABM7LL33_9ACTN</name>
<keyword evidence="1" id="KW-0812">Transmembrane</keyword>
<organism evidence="2 3">
    <name type="scientific">Actinoplanes ianthinogenes</name>
    <dbReference type="NCBI Taxonomy" id="122358"/>
    <lineage>
        <taxon>Bacteria</taxon>
        <taxon>Bacillati</taxon>
        <taxon>Actinomycetota</taxon>
        <taxon>Actinomycetes</taxon>
        <taxon>Micromonosporales</taxon>
        <taxon>Micromonosporaceae</taxon>
        <taxon>Actinoplanes</taxon>
    </lineage>
</organism>
<sequence>MSAPKWIRVYAGPVLVSLVLVGAVAGAVYLPSDKDAAKADGCRADPAAIRAIRAEQILTQNPRLTRMDEAVEGLTCGSPSSFGSVSRRLTKPPTDTGSGAEVARYYAQLAQRSGWKPFEYSNYLYSATKETGGCPWWFLLRAEGDAYQLRVMYQPAGVPASDCAWAVDEPIFLQATIPIGK</sequence>
<keyword evidence="1" id="KW-1133">Transmembrane helix</keyword>
<proteinExistence type="predicted"/>
<accession>A0ABM7LL33</accession>
<evidence type="ECO:0000313" key="3">
    <source>
        <dbReference type="Proteomes" id="UP000676967"/>
    </source>
</evidence>
<protein>
    <submittedName>
        <fullName evidence="2">Uncharacterized protein</fullName>
    </submittedName>
</protein>
<dbReference type="EMBL" id="AP023356">
    <property type="protein sequence ID" value="BCJ39924.1"/>
    <property type="molecule type" value="Genomic_DNA"/>
</dbReference>
<reference evidence="2 3" key="1">
    <citation type="submission" date="2020-08" db="EMBL/GenBank/DDBJ databases">
        <title>Whole genome shotgun sequence of Actinoplanes ianthinogenes NBRC 13996.</title>
        <authorList>
            <person name="Komaki H."/>
            <person name="Tamura T."/>
        </authorList>
    </citation>
    <scope>NUCLEOTIDE SEQUENCE [LARGE SCALE GENOMIC DNA]</scope>
    <source>
        <strain evidence="2 3">NBRC 13996</strain>
    </source>
</reference>
<keyword evidence="1" id="KW-0472">Membrane</keyword>
<dbReference type="RefSeq" id="WP_189330801.1">
    <property type="nucleotide sequence ID" value="NZ_AP023356.1"/>
</dbReference>
<evidence type="ECO:0000313" key="2">
    <source>
        <dbReference type="EMBL" id="BCJ39924.1"/>
    </source>
</evidence>
<dbReference type="Proteomes" id="UP000676967">
    <property type="component" value="Chromosome"/>
</dbReference>
<keyword evidence="3" id="KW-1185">Reference proteome</keyword>